<reference evidence="1" key="2">
    <citation type="submission" date="2023-06" db="EMBL/GenBank/DDBJ databases">
        <authorList>
            <person name="Ma L."/>
            <person name="Liu K.-W."/>
            <person name="Li Z."/>
            <person name="Hsiao Y.-Y."/>
            <person name="Qi Y."/>
            <person name="Fu T."/>
            <person name="Tang G."/>
            <person name="Zhang D."/>
            <person name="Sun W.-H."/>
            <person name="Liu D.-K."/>
            <person name="Li Y."/>
            <person name="Chen G.-Z."/>
            <person name="Liu X.-D."/>
            <person name="Liao X.-Y."/>
            <person name="Jiang Y.-T."/>
            <person name="Yu X."/>
            <person name="Hao Y."/>
            <person name="Huang J."/>
            <person name="Zhao X.-W."/>
            <person name="Ke S."/>
            <person name="Chen Y.-Y."/>
            <person name="Wu W.-L."/>
            <person name="Hsu J.-L."/>
            <person name="Lin Y.-F."/>
            <person name="Huang M.-D."/>
            <person name="Li C.-Y."/>
            <person name="Huang L."/>
            <person name="Wang Z.-W."/>
            <person name="Zhao X."/>
            <person name="Zhong W.-Y."/>
            <person name="Peng D.-H."/>
            <person name="Ahmad S."/>
            <person name="Lan S."/>
            <person name="Zhang J.-S."/>
            <person name="Tsai W.-C."/>
            <person name="Van De Peer Y."/>
            <person name="Liu Z.-J."/>
        </authorList>
    </citation>
    <scope>NUCLEOTIDE SEQUENCE</scope>
    <source>
        <strain evidence="1">CP</strain>
        <tissue evidence="1">Leaves</tissue>
    </source>
</reference>
<sequence>MGELGLLVEGENFLKLISQEEALSAILKNHLHLFVEHILGSYYEIIHTDRSDELDDHLNAVSHD</sequence>
<accession>A0AAV9CHV5</accession>
<proteinExistence type="predicted"/>
<comment type="caution">
    <text evidence="1">The sequence shown here is derived from an EMBL/GenBank/DDBJ whole genome shotgun (WGS) entry which is preliminary data.</text>
</comment>
<dbReference type="EMBL" id="JAUJYO010000019">
    <property type="protein sequence ID" value="KAK1288245.1"/>
    <property type="molecule type" value="Genomic_DNA"/>
</dbReference>
<gene>
    <name evidence="1" type="ORF">QJS10_CPB19g01384</name>
</gene>
<protein>
    <submittedName>
        <fullName evidence="1">Uncharacterized protein</fullName>
    </submittedName>
</protein>
<keyword evidence="2" id="KW-1185">Reference proteome</keyword>
<dbReference type="Proteomes" id="UP001180020">
    <property type="component" value="Unassembled WGS sequence"/>
</dbReference>
<name>A0AAV9CHV5_ACOCL</name>
<evidence type="ECO:0000313" key="2">
    <source>
        <dbReference type="Proteomes" id="UP001180020"/>
    </source>
</evidence>
<reference evidence="1" key="1">
    <citation type="journal article" date="2023" name="Nat. Commun.">
        <title>Diploid and tetraploid genomes of Acorus and the evolution of monocots.</title>
        <authorList>
            <person name="Ma L."/>
            <person name="Liu K.W."/>
            <person name="Li Z."/>
            <person name="Hsiao Y.Y."/>
            <person name="Qi Y."/>
            <person name="Fu T."/>
            <person name="Tang G.D."/>
            <person name="Zhang D."/>
            <person name="Sun W.H."/>
            <person name="Liu D.K."/>
            <person name="Li Y."/>
            <person name="Chen G.Z."/>
            <person name="Liu X.D."/>
            <person name="Liao X.Y."/>
            <person name="Jiang Y.T."/>
            <person name="Yu X."/>
            <person name="Hao Y."/>
            <person name="Huang J."/>
            <person name="Zhao X.W."/>
            <person name="Ke S."/>
            <person name="Chen Y.Y."/>
            <person name="Wu W.L."/>
            <person name="Hsu J.L."/>
            <person name="Lin Y.F."/>
            <person name="Huang M.D."/>
            <person name="Li C.Y."/>
            <person name="Huang L."/>
            <person name="Wang Z.W."/>
            <person name="Zhao X."/>
            <person name="Zhong W.Y."/>
            <person name="Peng D.H."/>
            <person name="Ahmad S."/>
            <person name="Lan S."/>
            <person name="Zhang J.S."/>
            <person name="Tsai W.C."/>
            <person name="Van de Peer Y."/>
            <person name="Liu Z.J."/>
        </authorList>
    </citation>
    <scope>NUCLEOTIDE SEQUENCE</scope>
    <source>
        <strain evidence="1">CP</strain>
    </source>
</reference>
<evidence type="ECO:0000313" key="1">
    <source>
        <dbReference type="EMBL" id="KAK1288245.1"/>
    </source>
</evidence>
<organism evidence="1 2">
    <name type="scientific">Acorus calamus</name>
    <name type="common">Sweet flag</name>
    <dbReference type="NCBI Taxonomy" id="4465"/>
    <lineage>
        <taxon>Eukaryota</taxon>
        <taxon>Viridiplantae</taxon>
        <taxon>Streptophyta</taxon>
        <taxon>Embryophyta</taxon>
        <taxon>Tracheophyta</taxon>
        <taxon>Spermatophyta</taxon>
        <taxon>Magnoliopsida</taxon>
        <taxon>Liliopsida</taxon>
        <taxon>Acoraceae</taxon>
        <taxon>Acorus</taxon>
    </lineage>
</organism>
<dbReference type="AlphaFoldDB" id="A0AAV9CHV5"/>